<protein>
    <submittedName>
        <fullName evidence="4">Neuroblast differentiation-associated protein AHNAK</fullName>
    </submittedName>
</protein>
<evidence type="ECO:0000313" key="4">
    <source>
        <dbReference type="Ensembl" id="ENSMZEP00005007483.1"/>
    </source>
</evidence>
<evidence type="ECO:0000256" key="1">
    <source>
        <dbReference type="ARBA" id="ARBA00004123"/>
    </source>
</evidence>
<dbReference type="STRING" id="106582.ENSMZEP00005007483"/>
<evidence type="ECO:0000256" key="2">
    <source>
        <dbReference type="ARBA" id="ARBA00023242"/>
    </source>
</evidence>
<dbReference type="GO" id="GO:0005737">
    <property type="term" value="C:cytoplasm"/>
    <property type="evidence" value="ECO:0007669"/>
    <property type="project" value="TreeGrafter"/>
</dbReference>
<accession>A0A3P9BC62</accession>
<name>A0A3P9BC62_9CICH</name>
<keyword evidence="2" id="KW-0539">Nucleus</keyword>
<dbReference type="InterPro" id="IPR052082">
    <property type="entry name" value="Myelin_sheath_structural"/>
</dbReference>
<reference evidence="4" key="2">
    <citation type="submission" date="2025-08" db="UniProtKB">
        <authorList>
            <consortium name="Ensembl"/>
        </authorList>
    </citation>
    <scope>IDENTIFICATION</scope>
</reference>
<sequence length="1066" mass="114282">MPSHRRGRSLSEALTLEQLEEGGVVISSINNVSSGKGLKEGDEILGATINFDQLSKEEVSKVLKLMEPFDDKVQVLTRSNRSKSLDNLDQCTKGPGAMLTDSYNKLYNTKIKKFLMDDVPSVEGGYVNGEFTAKPPVQSSSKVNQRNDMGLPRLGVDFGLLKSKTLITDANADSHSYEGSLTDGSNLNLPPLGLGLNGTNLSEAQVPRFKIGARCPDLDLPEDPNVSTTSCMQLQNTDHPSFDNAMRNLENPQIGLEVPEVDVGLKGSNITTPEMGIDLDGRSFCGPSVNSSVPKVAIEGRNQEFKMPTFKLPDLGLSGTSFSGPECDVKHEGTPGKLSLKYSKRLKNPDLNLDDSSSYVKSPQLRLSGISPDSEQGMLGINVSKPDISGTDTDMPLGEIKMSHKKPRISLKSPDLDLDAQSGMLKSDTDVKTPDLRLKTSKLKGGMSAPDANIPKADLKGENWATDAPSVSIKGPSGKYRAPTFRMPKFDLPVIQVPGLNGDLDGLDGQLSGTLPRGSNLKLNAPDINVPNVDLKAQKLKINAPKANLDFPSGDLKMPELHGPDWDVNAPSGKLKMPKFNLSGTLPKGPNLDLNADLNSPDLNPRAPKIKGGIDAPDMDLPDMDLKAPKLDMNTPEVNIGSPKGKLKFPKMKMPKFNLPSLKGPEIDGNLEGPNINTPNVNLKGPKADLDLDISGPSGKFKKPNLNLPDLGLSGPKLEGPNLDLKTPDLDISGPNFSGGINAPDINMPNIDLKAPKLKMDKPNANLDLPSGKVKMPKLDGPDWDVNAPSGKLKMPKFNLSGTLPKGPNLDLNTDLKSPDLNLKAPKIKGGIDAPDMDLSGMDLKAPKLDMNPPDVNIGSPKGKLKFPKMKMPKFNLPSLKGPEIDGNLEGPNINTPNVNLKGPKADLDLDISGPSGKFKKPNLNLPDLGLSGPKLEGPNLDLKTPDLDISGPNFSGGINAPDINMPNIDLKAPKLKMDKPNANWDLPSGKVKMPKLDGPDWDVNAPSGKLKMPKFNLSGTLPKGPNLDLNTDLKSPDLNLKAPKIKGGIDAPDMDLQTWILKLPN</sequence>
<reference evidence="4 5" key="1">
    <citation type="journal article" date="2014" name="Nature">
        <title>The genomic substrate for adaptive radiation in African cichlid fish.</title>
        <authorList>
            <person name="Brawand D."/>
            <person name="Wagner C.E."/>
            <person name="Li Y.I."/>
            <person name="Malinsky M."/>
            <person name="Keller I."/>
            <person name="Fan S."/>
            <person name="Simakov O."/>
            <person name="Ng A.Y."/>
            <person name="Lim Z.W."/>
            <person name="Bezault E."/>
            <person name="Turner-Maier J."/>
            <person name="Johnson J."/>
            <person name="Alcazar R."/>
            <person name="Noh H.J."/>
            <person name="Russell P."/>
            <person name="Aken B."/>
            <person name="Alfoldi J."/>
            <person name="Amemiya C."/>
            <person name="Azzouzi N."/>
            <person name="Baroiller J.F."/>
            <person name="Barloy-Hubler F."/>
            <person name="Berlin A."/>
            <person name="Bloomquist R."/>
            <person name="Carleton K.L."/>
            <person name="Conte M.A."/>
            <person name="D'Cotta H."/>
            <person name="Eshel O."/>
            <person name="Gaffney L."/>
            <person name="Galibert F."/>
            <person name="Gante H.F."/>
            <person name="Gnerre S."/>
            <person name="Greuter L."/>
            <person name="Guyon R."/>
            <person name="Haddad N.S."/>
            <person name="Haerty W."/>
            <person name="Harris R.M."/>
            <person name="Hofmann H.A."/>
            <person name="Hourlier T."/>
            <person name="Hulata G."/>
            <person name="Jaffe D.B."/>
            <person name="Lara M."/>
            <person name="Lee A.P."/>
            <person name="MacCallum I."/>
            <person name="Mwaiko S."/>
            <person name="Nikaido M."/>
            <person name="Nishihara H."/>
            <person name="Ozouf-Costaz C."/>
            <person name="Penman D.J."/>
            <person name="Przybylski D."/>
            <person name="Rakotomanga M."/>
            <person name="Renn S.C.P."/>
            <person name="Ribeiro F.J."/>
            <person name="Ron M."/>
            <person name="Salzburger W."/>
            <person name="Sanchez-Pulido L."/>
            <person name="Santos M.E."/>
            <person name="Searle S."/>
            <person name="Sharpe T."/>
            <person name="Swofford R."/>
            <person name="Tan F.J."/>
            <person name="Williams L."/>
            <person name="Young S."/>
            <person name="Yin S."/>
            <person name="Okada N."/>
            <person name="Kocher T.D."/>
            <person name="Miska E.A."/>
            <person name="Lander E.S."/>
            <person name="Venkatesh B."/>
            <person name="Fernald R.D."/>
            <person name="Meyer A."/>
            <person name="Ponting C.P."/>
            <person name="Streelman J.T."/>
            <person name="Lindblad-Toh K."/>
            <person name="Seehausen O."/>
            <person name="Di Palma F."/>
        </authorList>
    </citation>
    <scope>NUCLEOTIDE SEQUENCE</scope>
</reference>
<dbReference type="GeneTree" id="ENSGT00940000154902"/>
<evidence type="ECO:0000313" key="5">
    <source>
        <dbReference type="Proteomes" id="UP000265160"/>
    </source>
</evidence>
<evidence type="ECO:0000256" key="3">
    <source>
        <dbReference type="SAM" id="MobiDB-lite"/>
    </source>
</evidence>
<dbReference type="KEGG" id="mze:106674550"/>
<dbReference type="Ensembl" id="ENSMZET00005007795.1">
    <property type="protein sequence ID" value="ENSMZEP00005007483.1"/>
    <property type="gene ID" value="ENSMZEG00005005733.1"/>
</dbReference>
<dbReference type="PANTHER" id="PTHR23348">
    <property type="entry name" value="PERIAXIN/AHNAK"/>
    <property type="match status" value="1"/>
</dbReference>
<dbReference type="RefSeq" id="XP_014262753.2">
    <property type="nucleotide sequence ID" value="XM_014407267.2"/>
</dbReference>
<reference evidence="4" key="3">
    <citation type="submission" date="2025-09" db="UniProtKB">
        <authorList>
            <consortium name="Ensembl"/>
        </authorList>
    </citation>
    <scope>IDENTIFICATION</scope>
</reference>
<feature type="region of interest" description="Disordered" evidence="3">
    <location>
        <begin position="368"/>
        <end position="390"/>
    </location>
</feature>
<dbReference type="PANTHER" id="PTHR23348:SF41">
    <property type="entry name" value="NEUROBLAST DIFFERENTIATION-ASSOCIATED PROTEIN AHNAK"/>
    <property type="match status" value="1"/>
</dbReference>
<keyword evidence="5" id="KW-1185">Reference proteome</keyword>
<feature type="region of interest" description="Disordered" evidence="3">
    <location>
        <begin position="629"/>
        <end position="652"/>
    </location>
</feature>
<dbReference type="GO" id="GO:0043484">
    <property type="term" value="P:regulation of RNA splicing"/>
    <property type="evidence" value="ECO:0007669"/>
    <property type="project" value="TreeGrafter"/>
</dbReference>
<comment type="subcellular location">
    <subcellularLocation>
        <location evidence="1">Nucleus</location>
    </subcellularLocation>
</comment>
<proteinExistence type="predicted"/>
<dbReference type="Proteomes" id="UP000265160">
    <property type="component" value="LG6"/>
</dbReference>
<dbReference type="AlphaFoldDB" id="A0A3P9BC62"/>
<dbReference type="GO" id="GO:0005634">
    <property type="term" value="C:nucleus"/>
    <property type="evidence" value="ECO:0007669"/>
    <property type="project" value="UniProtKB-SubCell"/>
</dbReference>
<organism evidence="4 5">
    <name type="scientific">Maylandia zebra</name>
    <name type="common">zebra mbuna</name>
    <dbReference type="NCBI Taxonomy" id="106582"/>
    <lineage>
        <taxon>Eukaryota</taxon>
        <taxon>Metazoa</taxon>
        <taxon>Chordata</taxon>
        <taxon>Craniata</taxon>
        <taxon>Vertebrata</taxon>
        <taxon>Euteleostomi</taxon>
        <taxon>Actinopterygii</taxon>
        <taxon>Neopterygii</taxon>
        <taxon>Teleostei</taxon>
        <taxon>Neoteleostei</taxon>
        <taxon>Acanthomorphata</taxon>
        <taxon>Ovalentaria</taxon>
        <taxon>Cichlomorphae</taxon>
        <taxon>Cichliformes</taxon>
        <taxon>Cichlidae</taxon>
        <taxon>African cichlids</taxon>
        <taxon>Pseudocrenilabrinae</taxon>
        <taxon>Haplochromini</taxon>
        <taxon>Maylandia</taxon>
        <taxon>Maylandia zebra complex</taxon>
    </lineage>
</organism>